<sequence>MSRQRLPTTRGITRRTVLGGVAAGLAATSGCLGFATGSQPLAFEADHASVGDETLSETGYERAEKRSPSVSREFTVAGQTREVEVTNHLTLYEKAVDLGPLGSQKVALFALFTTPKIEIADRTFNPIDELSTQQLLERFLSRYEGLSVDGKVESATVRTLDTDVTVEKYEGAVTVQGQNVDVYLHVTRFEHGDDFVVGLGSYPQRLDGEAENVRSLIAGIEH</sequence>
<dbReference type="EMBL" id="QQST01000001">
    <property type="protein sequence ID" value="RDI71932.1"/>
    <property type="molecule type" value="Genomic_DNA"/>
</dbReference>
<dbReference type="Proteomes" id="UP000199289">
    <property type="component" value="Unassembled WGS sequence"/>
</dbReference>
<dbReference type="RefSeq" id="WP_092538570.1">
    <property type="nucleotide sequence ID" value="NZ_FNKQ01000003.1"/>
</dbReference>
<dbReference type="PROSITE" id="PS51257">
    <property type="entry name" value="PROKAR_LIPOPROTEIN"/>
    <property type="match status" value="1"/>
</dbReference>
<proteinExistence type="predicted"/>
<dbReference type="OrthoDB" id="205286at2157"/>
<evidence type="ECO:0000313" key="3">
    <source>
        <dbReference type="Proteomes" id="UP000199289"/>
    </source>
</evidence>
<evidence type="ECO:0000313" key="1">
    <source>
        <dbReference type="EMBL" id="RDI71932.1"/>
    </source>
</evidence>
<dbReference type="Pfam" id="PF20127">
    <property type="entry name" value="DUF6517"/>
    <property type="match status" value="1"/>
</dbReference>
<dbReference type="Proteomes" id="UP000255421">
    <property type="component" value="Unassembled WGS sequence"/>
</dbReference>
<protein>
    <submittedName>
        <fullName evidence="2">Uncharacterized protein</fullName>
    </submittedName>
</protein>
<reference evidence="3" key="2">
    <citation type="submission" date="2016-10" db="EMBL/GenBank/DDBJ databases">
        <authorList>
            <person name="Varghese N."/>
            <person name="Submissions S."/>
        </authorList>
    </citation>
    <scope>NUCLEOTIDE SEQUENCE [LARGE SCALE GENOMIC DNA]</scope>
    <source>
        <strain evidence="3">CGMCC 1.12397</strain>
    </source>
</reference>
<keyword evidence="4" id="KW-1185">Reference proteome</keyword>
<dbReference type="AlphaFoldDB" id="A0A1H1EXX0"/>
<gene>
    <name evidence="1" type="ORF">DWB78_09465</name>
    <name evidence="2" type="ORF">SAMN05216278_3111</name>
</gene>
<accession>A0A1H1EXX0</accession>
<name>A0A1H1EXX0_9EURY</name>
<reference evidence="1 4" key="3">
    <citation type="submission" date="2018-07" db="EMBL/GenBank/DDBJ databases">
        <title>Genome sequence of extremly halophilic archaeon Halopelagius longus strain BC12-B1.</title>
        <authorList>
            <person name="Zhang X."/>
        </authorList>
    </citation>
    <scope>NUCLEOTIDE SEQUENCE [LARGE SCALE GENOMIC DNA]</scope>
    <source>
        <strain evidence="1 4">BC12-B1</strain>
    </source>
</reference>
<dbReference type="InterPro" id="IPR006311">
    <property type="entry name" value="TAT_signal"/>
</dbReference>
<dbReference type="EMBL" id="FNKQ01000003">
    <property type="protein sequence ID" value="SDQ93389.1"/>
    <property type="molecule type" value="Genomic_DNA"/>
</dbReference>
<evidence type="ECO:0000313" key="2">
    <source>
        <dbReference type="EMBL" id="SDQ93389.1"/>
    </source>
</evidence>
<evidence type="ECO:0000313" key="4">
    <source>
        <dbReference type="Proteomes" id="UP000255421"/>
    </source>
</evidence>
<reference evidence="2" key="1">
    <citation type="submission" date="2016-10" db="EMBL/GenBank/DDBJ databases">
        <authorList>
            <person name="de Groot N.N."/>
        </authorList>
    </citation>
    <scope>NUCLEOTIDE SEQUENCE [LARGE SCALE GENOMIC DNA]</scope>
    <source>
        <strain evidence="2">CGMCC 1.12397</strain>
    </source>
</reference>
<dbReference type="InterPro" id="IPR045396">
    <property type="entry name" value="DUF6517"/>
</dbReference>
<organism evidence="2 3">
    <name type="scientific">Halopelagius longus</name>
    <dbReference type="NCBI Taxonomy" id="1236180"/>
    <lineage>
        <taxon>Archaea</taxon>
        <taxon>Methanobacteriati</taxon>
        <taxon>Methanobacteriota</taxon>
        <taxon>Stenosarchaea group</taxon>
        <taxon>Halobacteria</taxon>
        <taxon>Halobacteriales</taxon>
        <taxon>Haloferacaceae</taxon>
    </lineage>
</organism>
<dbReference type="PROSITE" id="PS51318">
    <property type="entry name" value="TAT"/>
    <property type="match status" value="1"/>
</dbReference>